<accession>A0A157SGM0</accession>
<dbReference type="STRING" id="123899.SAMEA3906487_01841"/>
<dbReference type="PANTHER" id="PTHR33420">
    <property type="entry name" value="FIMBRIAL SUBUNIT ELFA-RELATED"/>
    <property type="match status" value="1"/>
</dbReference>
<proteinExistence type="predicted"/>
<dbReference type="eggNOG" id="COG3539">
    <property type="taxonomic scope" value="Bacteria"/>
</dbReference>
<gene>
    <name evidence="3" type="primary">fimA2</name>
    <name evidence="3" type="ORF">SAMEA3906487_01841</name>
</gene>
<keyword evidence="4" id="KW-1185">Reference proteome</keyword>
<protein>
    <submittedName>
        <fullName evidence="3">Type-1 fimbrial protein</fullName>
    </submittedName>
</protein>
<dbReference type="InterPro" id="IPR000259">
    <property type="entry name" value="Adhesion_dom_fimbrial"/>
</dbReference>
<dbReference type="OrthoDB" id="8586454at2"/>
<dbReference type="InterPro" id="IPR036937">
    <property type="entry name" value="Adhesion_dom_fimbrial_sf"/>
</dbReference>
<dbReference type="Proteomes" id="UP000076825">
    <property type="component" value="Chromosome 1"/>
</dbReference>
<dbReference type="RefSeq" id="WP_025513060.1">
    <property type="nucleotide sequence ID" value="NZ_CP016340.1"/>
</dbReference>
<dbReference type="SUPFAM" id="SSF49401">
    <property type="entry name" value="Bacterial adhesins"/>
    <property type="match status" value="1"/>
</dbReference>
<dbReference type="Pfam" id="PF00419">
    <property type="entry name" value="Fimbrial"/>
    <property type="match status" value="1"/>
</dbReference>
<feature type="chain" id="PRO_5009816796" evidence="1">
    <location>
        <begin position="24"/>
        <end position="176"/>
    </location>
</feature>
<dbReference type="InterPro" id="IPR050263">
    <property type="entry name" value="Bact_Fimbrial_Adh_Pro"/>
</dbReference>
<reference evidence="3 4" key="1">
    <citation type="submission" date="2016-04" db="EMBL/GenBank/DDBJ databases">
        <authorList>
            <consortium name="Pathogen Informatics"/>
        </authorList>
    </citation>
    <scope>NUCLEOTIDE SEQUENCE [LARGE SCALE GENOMIC DNA]</scope>
    <source>
        <strain evidence="3 4">H044680328</strain>
    </source>
</reference>
<dbReference type="PANTHER" id="PTHR33420:SF26">
    <property type="entry name" value="FIMBRIAL SUBUNIT"/>
    <property type="match status" value="1"/>
</dbReference>
<dbReference type="GO" id="GO:0043709">
    <property type="term" value="P:cell adhesion involved in single-species biofilm formation"/>
    <property type="evidence" value="ECO:0007669"/>
    <property type="project" value="TreeGrafter"/>
</dbReference>
<evidence type="ECO:0000313" key="3">
    <source>
        <dbReference type="EMBL" id="SAI69565.1"/>
    </source>
</evidence>
<evidence type="ECO:0000259" key="2">
    <source>
        <dbReference type="Pfam" id="PF00419"/>
    </source>
</evidence>
<organism evidence="3 4">
    <name type="scientific">Bordetella trematum</name>
    <dbReference type="NCBI Taxonomy" id="123899"/>
    <lineage>
        <taxon>Bacteria</taxon>
        <taxon>Pseudomonadati</taxon>
        <taxon>Pseudomonadota</taxon>
        <taxon>Betaproteobacteria</taxon>
        <taxon>Burkholderiales</taxon>
        <taxon>Alcaligenaceae</taxon>
        <taxon>Bordetella</taxon>
    </lineage>
</organism>
<evidence type="ECO:0000256" key="1">
    <source>
        <dbReference type="SAM" id="SignalP"/>
    </source>
</evidence>
<sequence>MKKTLITSLVAASFALLAGGASADTGKINFQGVITESACSIGGGQQGSDMIVSMGSISTNQFSAVGDRSTMTDFTIALLGCDTTVAQTASISFKPGAGSVVGNRLLSLENGGGAQNVAVGLVDSQGADVIVGGPAVQYGLVNGDNNFYFKAFYEATDANVVAGSANARAIFEVTYS</sequence>
<dbReference type="AlphaFoldDB" id="A0A157SGM0"/>
<name>A0A157SGM0_9BORD</name>
<feature type="signal peptide" evidence="1">
    <location>
        <begin position="1"/>
        <end position="23"/>
    </location>
</feature>
<evidence type="ECO:0000313" key="4">
    <source>
        <dbReference type="Proteomes" id="UP000076825"/>
    </source>
</evidence>
<feature type="domain" description="Fimbrial-type adhesion" evidence="2">
    <location>
        <begin position="28"/>
        <end position="175"/>
    </location>
</feature>
<dbReference type="InterPro" id="IPR008966">
    <property type="entry name" value="Adhesion_dom_sf"/>
</dbReference>
<dbReference type="GeneID" id="56590878"/>
<dbReference type="GO" id="GO:0009289">
    <property type="term" value="C:pilus"/>
    <property type="evidence" value="ECO:0007669"/>
    <property type="project" value="InterPro"/>
</dbReference>
<dbReference type="Gene3D" id="2.60.40.1090">
    <property type="entry name" value="Fimbrial-type adhesion domain"/>
    <property type="match status" value="1"/>
</dbReference>
<dbReference type="PATRIC" id="fig|123899.6.peg.1828"/>
<dbReference type="EMBL" id="LT546645">
    <property type="protein sequence ID" value="SAI69565.1"/>
    <property type="molecule type" value="Genomic_DNA"/>
</dbReference>
<dbReference type="KEGG" id="btrm:SAMEA390648701841"/>
<keyword evidence="1" id="KW-0732">Signal</keyword>